<dbReference type="EMBL" id="JAMSHJ010000004">
    <property type="protein sequence ID" value="KAI5418878.1"/>
    <property type="molecule type" value="Genomic_DNA"/>
</dbReference>
<name>A0A9D4XEJ4_PEA</name>
<accession>A0A9D4XEJ4</accession>
<protein>
    <submittedName>
        <fullName evidence="1">Uncharacterized protein</fullName>
    </submittedName>
</protein>
<dbReference type="Gramene" id="Psat04G0319100-T1">
    <property type="protein sequence ID" value="KAI5418878.1"/>
    <property type="gene ID" value="KIW84_043191"/>
</dbReference>
<organism evidence="1 2">
    <name type="scientific">Pisum sativum</name>
    <name type="common">Garden pea</name>
    <name type="synonym">Lathyrus oleraceus</name>
    <dbReference type="NCBI Taxonomy" id="3888"/>
    <lineage>
        <taxon>Eukaryota</taxon>
        <taxon>Viridiplantae</taxon>
        <taxon>Streptophyta</taxon>
        <taxon>Embryophyta</taxon>
        <taxon>Tracheophyta</taxon>
        <taxon>Spermatophyta</taxon>
        <taxon>Magnoliopsida</taxon>
        <taxon>eudicotyledons</taxon>
        <taxon>Gunneridae</taxon>
        <taxon>Pentapetalae</taxon>
        <taxon>rosids</taxon>
        <taxon>fabids</taxon>
        <taxon>Fabales</taxon>
        <taxon>Fabaceae</taxon>
        <taxon>Papilionoideae</taxon>
        <taxon>50 kb inversion clade</taxon>
        <taxon>NPAAA clade</taxon>
        <taxon>Hologalegina</taxon>
        <taxon>IRL clade</taxon>
        <taxon>Fabeae</taxon>
        <taxon>Lathyrus</taxon>
    </lineage>
</organism>
<proteinExistence type="predicted"/>
<keyword evidence="2" id="KW-1185">Reference proteome</keyword>
<evidence type="ECO:0000313" key="1">
    <source>
        <dbReference type="EMBL" id="KAI5418878.1"/>
    </source>
</evidence>
<evidence type="ECO:0000313" key="2">
    <source>
        <dbReference type="Proteomes" id="UP001058974"/>
    </source>
</evidence>
<gene>
    <name evidence="1" type="ORF">KIW84_043191</name>
</gene>
<comment type="caution">
    <text evidence="1">The sequence shown here is derived from an EMBL/GenBank/DDBJ whole genome shotgun (WGS) entry which is preliminary data.</text>
</comment>
<dbReference type="AlphaFoldDB" id="A0A9D4XEJ4"/>
<sequence>MLVYAKFMKVLLLGKWILKHDKNMALAEECSEIIQSKLPPKLIDPGVAVEIIDPGDAHIFVVKGEKLRTYGGSKNASGKVSLMLVGP</sequence>
<dbReference type="Proteomes" id="UP001058974">
    <property type="component" value="Chromosome 4"/>
</dbReference>
<reference evidence="1 2" key="1">
    <citation type="journal article" date="2022" name="Nat. Genet.">
        <title>Improved pea reference genome and pan-genome highlight genomic features and evolutionary characteristics.</title>
        <authorList>
            <person name="Yang T."/>
            <person name="Liu R."/>
            <person name="Luo Y."/>
            <person name="Hu S."/>
            <person name="Wang D."/>
            <person name="Wang C."/>
            <person name="Pandey M.K."/>
            <person name="Ge S."/>
            <person name="Xu Q."/>
            <person name="Li N."/>
            <person name="Li G."/>
            <person name="Huang Y."/>
            <person name="Saxena R.K."/>
            <person name="Ji Y."/>
            <person name="Li M."/>
            <person name="Yan X."/>
            <person name="He Y."/>
            <person name="Liu Y."/>
            <person name="Wang X."/>
            <person name="Xiang C."/>
            <person name="Varshney R.K."/>
            <person name="Ding H."/>
            <person name="Gao S."/>
            <person name="Zong X."/>
        </authorList>
    </citation>
    <scope>NUCLEOTIDE SEQUENCE [LARGE SCALE GENOMIC DNA]</scope>
    <source>
        <strain evidence="1 2">cv. Zhongwan 6</strain>
    </source>
</reference>